<proteinExistence type="predicted"/>
<reference evidence="3" key="1">
    <citation type="submission" date="2020-03" db="EMBL/GenBank/DDBJ databases">
        <title>The deep terrestrial virosphere.</title>
        <authorList>
            <person name="Holmfeldt K."/>
            <person name="Nilsson E."/>
            <person name="Simone D."/>
            <person name="Lopez-Fernandez M."/>
            <person name="Wu X."/>
            <person name="de Brujin I."/>
            <person name="Lundin D."/>
            <person name="Andersson A."/>
            <person name="Bertilsson S."/>
            <person name="Dopson M."/>
        </authorList>
    </citation>
    <scope>NUCLEOTIDE SEQUENCE</scope>
    <source>
        <strain evidence="2">MM415A02216</strain>
        <strain evidence="3">TM448B02749</strain>
    </source>
</reference>
<dbReference type="EMBL" id="MT144947">
    <property type="protein sequence ID" value="QJI01745.1"/>
    <property type="molecule type" value="Genomic_DNA"/>
</dbReference>
<evidence type="ECO:0000313" key="3">
    <source>
        <dbReference type="EMBL" id="QJI01745.1"/>
    </source>
</evidence>
<feature type="compositionally biased region" description="Polar residues" evidence="1">
    <location>
        <begin position="34"/>
        <end position="47"/>
    </location>
</feature>
<evidence type="ECO:0000313" key="2">
    <source>
        <dbReference type="EMBL" id="QJA73833.1"/>
    </source>
</evidence>
<dbReference type="EMBL" id="MT142056">
    <property type="protein sequence ID" value="QJA73833.1"/>
    <property type="molecule type" value="Genomic_DNA"/>
</dbReference>
<protein>
    <submittedName>
        <fullName evidence="3">Uncharacterized protein</fullName>
    </submittedName>
</protein>
<gene>
    <name evidence="2" type="ORF">MM415A02216_0011</name>
    <name evidence="3" type="ORF">TM448B02749_0007</name>
</gene>
<accession>A0A6M3XUU5</accession>
<organism evidence="3">
    <name type="scientific">viral metagenome</name>
    <dbReference type="NCBI Taxonomy" id="1070528"/>
    <lineage>
        <taxon>unclassified sequences</taxon>
        <taxon>metagenomes</taxon>
        <taxon>organismal metagenomes</taxon>
    </lineage>
</organism>
<dbReference type="AlphaFoldDB" id="A0A6M3XUU5"/>
<sequence length="141" mass="15120">MGSPTSSAGLPPIDPGGVGSFNPGSTPKDYGMYGSQQTPSYQGFGSGINQDSAMGLDALSSSYADVKDESNAKQETDWKKMFKEGLMAAGQTQLNDLIPFKQGGFTPSTYTGWQNQPGQSYKPYNNWYRPQNTGDNNGLGR</sequence>
<feature type="region of interest" description="Disordered" evidence="1">
    <location>
        <begin position="106"/>
        <end position="141"/>
    </location>
</feature>
<feature type="region of interest" description="Disordered" evidence="1">
    <location>
        <begin position="1"/>
        <end position="47"/>
    </location>
</feature>
<name>A0A6M3XUU5_9ZZZZ</name>
<evidence type="ECO:0000256" key="1">
    <source>
        <dbReference type="SAM" id="MobiDB-lite"/>
    </source>
</evidence>